<protein>
    <submittedName>
        <fullName evidence="7">YIP1 family protein</fullName>
    </submittedName>
</protein>
<dbReference type="Proteomes" id="UP001344906">
    <property type="component" value="Unassembled WGS sequence"/>
</dbReference>
<name>A0ABQ6FSY9_9CHLR</name>
<evidence type="ECO:0000256" key="4">
    <source>
        <dbReference type="ARBA" id="ARBA00023136"/>
    </source>
</evidence>
<comment type="subcellular location">
    <subcellularLocation>
        <location evidence="1">Membrane</location>
        <topology evidence="1">Multi-pass membrane protein</topology>
    </subcellularLocation>
</comment>
<evidence type="ECO:0000256" key="1">
    <source>
        <dbReference type="ARBA" id="ARBA00004141"/>
    </source>
</evidence>
<evidence type="ECO:0000256" key="5">
    <source>
        <dbReference type="SAM" id="Phobius"/>
    </source>
</evidence>
<feature type="transmembrane region" description="Helical" evidence="5">
    <location>
        <begin position="151"/>
        <end position="171"/>
    </location>
</feature>
<proteinExistence type="predicted"/>
<evidence type="ECO:0000313" key="8">
    <source>
        <dbReference type="Proteomes" id="UP001344906"/>
    </source>
</evidence>
<organism evidence="7 8">
    <name type="scientific">Dictyobacter halimunensis</name>
    <dbReference type="NCBI Taxonomy" id="3026934"/>
    <lineage>
        <taxon>Bacteria</taxon>
        <taxon>Bacillati</taxon>
        <taxon>Chloroflexota</taxon>
        <taxon>Ktedonobacteria</taxon>
        <taxon>Ktedonobacterales</taxon>
        <taxon>Dictyobacteraceae</taxon>
        <taxon>Dictyobacter</taxon>
    </lineage>
</organism>
<feature type="transmembrane region" description="Helical" evidence="5">
    <location>
        <begin position="124"/>
        <end position="145"/>
    </location>
</feature>
<feature type="transmembrane region" description="Helical" evidence="5">
    <location>
        <begin position="85"/>
        <end position="112"/>
    </location>
</feature>
<dbReference type="Pfam" id="PF04893">
    <property type="entry name" value="Yip1"/>
    <property type="match status" value="1"/>
</dbReference>
<sequence length="214" mass="23548">MPLGEAIKQLPKQYLRVLTRPSVATFAEEKQKAAWNIIWVQVAFIAIIGALISFATYAFVLPTFLSLFNPPKIGTTSFVDIYKGMALQGSLTALFSTPISLFISWTIYYFIAKLFKGRGEFIEYIYSSLLFYVPIQIISGLLMLIPFVGLFLSFAVSIYTYVLMILMTMAVHRLSGGRATLAVLILPIIAFVLGIIGGALLIAMFIALASSAAH</sequence>
<feature type="transmembrane region" description="Helical" evidence="5">
    <location>
        <begin position="183"/>
        <end position="209"/>
    </location>
</feature>
<evidence type="ECO:0000259" key="6">
    <source>
        <dbReference type="Pfam" id="PF04893"/>
    </source>
</evidence>
<evidence type="ECO:0000256" key="2">
    <source>
        <dbReference type="ARBA" id="ARBA00022692"/>
    </source>
</evidence>
<comment type="caution">
    <text evidence="7">The sequence shown here is derived from an EMBL/GenBank/DDBJ whole genome shotgun (WGS) entry which is preliminary data.</text>
</comment>
<feature type="domain" description="Yip1" evidence="6">
    <location>
        <begin position="16"/>
        <end position="195"/>
    </location>
</feature>
<reference evidence="7 8" key="1">
    <citation type="submission" date="2023-02" db="EMBL/GenBank/DDBJ databases">
        <title>Dictyobacter halimunensis sp. nov., a new member of the class Ktedonobacteria from forest soil in a geothermal area.</title>
        <authorList>
            <person name="Rachmania M.K."/>
            <person name="Ningsih F."/>
            <person name="Sakai Y."/>
            <person name="Yabe S."/>
            <person name="Yokota A."/>
            <person name="Sjamsuridzal W."/>
        </authorList>
    </citation>
    <scope>NUCLEOTIDE SEQUENCE [LARGE SCALE GENOMIC DNA]</scope>
    <source>
        <strain evidence="7 8">S3.2.2.5</strain>
    </source>
</reference>
<dbReference type="InterPro" id="IPR006977">
    <property type="entry name" value="Yip1_dom"/>
</dbReference>
<evidence type="ECO:0000256" key="3">
    <source>
        <dbReference type="ARBA" id="ARBA00022989"/>
    </source>
</evidence>
<keyword evidence="2 5" id="KW-0812">Transmembrane</keyword>
<evidence type="ECO:0000313" key="7">
    <source>
        <dbReference type="EMBL" id="GLV55608.1"/>
    </source>
</evidence>
<dbReference type="EMBL" id="BSRI01000001">
    <property type="protein sequence ID" value="GLV55608.1"/>
    <property type="molecule type" value="Genomic_DNA"/>
</dbReference>
<accession>A0ABQ6FSY9</accession>
<keyword evidence="4 5" id="KW-0472">Membrane</keyword>
<feature type="transmembrane region" description="Helical" evidence="5">
    <location>
        <begin position="38"/>
        <end position="65"/>
    </location>
</feature>
<keyword evidence="8" id="KW-1185">Reference proteome</keyword>
<gene>
    <name evidence="7" type="ORF">KDH_24520</name>
</gene>
<keyword evidence="3 5" id="KW-1133">Transmembrane helix</keyword>